<evidence type="ECO:0000313" key="2">
    <source>
        <dbReference type="EMBL" id="GAA4005780.1"/>
    </source>
</evidence>
<protein>
    <recommendedName>
        <fullName evidence="4">Cytochrome c domain-containing protein</fullName>
    </recommendedName>
</protein>
<proteinExistence type="predicted"/>
<dbReference type="Proteomes" id="UP001500567">
    <property type="component" value="Unassembled WGS sequence"/>
</dbReference>
<dbReference type="PROSITE" id="PS51257">
    <property type="entry name" value="PROKAR_LIPOPROTEIN"/>
    <property type="match status" value="1"/>
</dbReference>
<sequence length="124" mass="13042">MLRRASLLLLVLGSGLSSCTYDNAEELLESKPLPACAEVAVTYSGTISPILDRNCRSCHNQLTPQANVNLEGYARVKPYADNGLLVGVSSHAPGFIPMPVGAARLSDCDIASLKTWVAAGAPDN</sequence>
<comment type="caution">
    <text evidence="2">The sequence shown here is derived from an EMBL/GenBank/DDBJ whole genome shotgun (WGS) entry which is preliminary data.</text>
</comment>
<evidence type="ECO:0000313" key="3">
    <source>
        <dbReference type="Proteomes" id="UP001500567"/>
    </source>
</evidence>
<organism evidence="2 3">
    <name type="scientific">Hymenobacter fastidiosus</name>
    <dbReference type="NCBI Taxonomy" id="486264"/>
    <lineage>
        <taxon>Bacteria</taxon>
        <taxon>Pseudomonadati</taxon>
        <taxon>Bacteroidota</taxon>
        <taxon>Cytophagia</taxon>
        <taxon>Cytophagales</taxon>
        <taxon>Hymenobacteraceae</taxon>
        <taxon>Hymenobacter</taxon>
    </lineage>
</organism>
<reference evidence="3" key="1">
    <citation type="journal article" date="2019" name="Int. J. Syst. Evol. Microbiol.">
        <title>The Global Catalogue of Microorganisms (GCM) 10K type strain sequencing project: providing services to taxonomists for standard genome sequencing and annotation.</title>
        <authorList>
            <consortium name="The Broad Institute Genomics Platform"/>
            <consortium name="The Broad Institute Genome Sequencing Center for Infectious Disease"/>
            <person name="Wu L."/>
            <person name="Ma J."/>
        </authorList>
    </citation>
    <scope>NUCLEOTIDE SEQUENCE [LARGE SCALE GENOMIC DNA]</scope>
    <source>
        <strain evidence="3">JCM 17224</strain>
    </source>
</reference>
<keyword evidence="1" id="KW-0732">Signal</keyword>
<feature type="signal peptide" evidence="1">
    <location>
        <begin position="1"/>
        <end position="24"/>
    </location>
</feature>
<dbReference type="EMBL" id="BAABDJ010000014">
    <property type="protein sequence ID" value="GAA4005780.1"/>
    <property type="molecule type" value="Genomic_DNA"/>
</dbReference>
<name>A0ABP7S2I2_9BACT</name>
<gene>
    <name evidence="2" type="ORF">GCM10022408_16920</name>
</gene>
<dbReference type="RefSeq" id="WP_345072336.1">
    <property type="nucleotide sequence ID" value="NZ_BAABDJ010000014.1"/>
</dbReference>
<feature type="chain" id="PRO_5046301850" description="Cytochrome c domain-containing protein" evidence="1">
    <location>
        <begin position="25"/>
        <end position="124"/>
    </location>
</feature>
<keyword evidence="3" id="KW-1185">Reference proteome</keyword>
<accession>A0ABP7S2I2</accession>
<evidence type="ECO:0008006" key="4">
    <source>
        <dbReference type="Google" id="ProtNLM"/>
    </source>
</evidence>
<evidence type="ECO:0000256" key="1">
    <source>
        <dbReference type="SAM" id="SignalP"/>
    </source>
</evidence>